<gene>
    <name evidence="2" type="ORF">SNAT2548_LOCUS25004</name>
</gene>
<organism evidence="2 3">
    <name type="scientific">Symbiodinium natans</name>
    <dbReference type="NCBI Taxonomy" id="878477"/>
    <lineage>
        <taxon>Eukaryota</taxon>
        <taxon>Sar</taxon>
        <taxon>Alveolata</taxon>
        <taxon>Dinophyceae</taxon>
        <taxon>Suessiales</taxon>
        <taxon>Symbiodiniaceae</taxon>
        <taxon>Symbiodinium</taxon>
    </lineage>
</organism>
<proteinExistence type="predicted"/>
<dbReference type="Proteomes" id="UP000604046">
    <property type="component" value="Unassembled WGS sequence"/>
</dbReference>
<feature type="region of interest" description="Disordered" evidence="1">
    <location>
        <begin position="1"/>
        <end position="20"/>
    </location>
</feature>
<dbReference type="AlphaFoldDB" id="A0A812RWZ1"/>
<name>A0A812RWZ1_9DINO</name>
<comment type="caution">
    <text evidence="2">The sequence shown here is derived from an EMBL/GenBank/DDBJ whole genome shotgun (WGS) entry which is preliminary data.</text>
</comment>
<protein>
    <submittedName>
        <fullName evidence="2">Uncharacterized protein</fullName>
    </submittedName>
</protein>
<keyword evidence="3" id="KW-1185">Reference proteome</keyword>
<dbReference type="OrthoDB" id="10446138at2759"/>
<evidence type="ECO:0000313" key="3">
    <source>
        <dbReference type="Proteomes" id="UP000604046"/>
    </source>
</evidence>
<accession>A0A812RWZ1</accession>
<evidence type="ECO:0000256" key="1">
    <source>
        <dbReference type="SAM" id="MobiDB-lite"/>
    </source>
</evidence>
<dbReference type="EMBL" id="CAJNDS010002376">
    <property type="protein sequence ID" value="CAE7454813.1"/>
    <property type="molecule type" value="Genomic_DNA"/>
</dbReference>
<sequence length="232" mass="24532">MSDRGIPSPPRCPHIGQGLGSHARPSYTSFPIALQSRAGIDAVVAAVRAALDGRPDAVVVSASTTPSPEPQAVCTRPTTFWPSWTTVVTVATRARPALDQVVGTVEADCPDCGIASNLGPCTSPEQLGADVWRGNRPTHVRGMVVLGSPVGHPDFVQAWAVAKMAEEREFLQHLPQLSICSVHGCCSPYAPPRANHALGCLRRSARPSRVGHSPNAWKVMGARTRTSSSHAN</sequence>
<reference evidence="2" key="1">
    <citation type="submission" date="2021-02" db="EMBL/GenBank/DDBJ databases">
        <authorList>
            <person name="Dougan E. K."/>
            <person name="Rhodes N."/>
            <person name="Thang M."/>
            <person name="Chan C."/>
        </authorList>
    </citation>
    <scope>NUCLEOTIDE SEQUENCE</scope>
</reference>
<evidence type="ECO:0000313" key="2">
    <source>
        <dbReference type="EMBL" id="CAE7454813.1"/>
    </source>
</evidence>